<feature type="binding site" evidence="8">
    <location>
        <position position="172"/>
    </location>
    <ligand>
        <name>Mg(2+)</name>
        <dbReference type="ChEBI" id="CHEBI:18420"/>
    </ligand>
</feature>
<dbReference type="NCBIfam" id="TIGR02729">
    <property type="entry name" value="Obg_CgtA"/>
    <property type="match status" value="1"/>
</dbReference>
<comment type="function">
    <text evidence="8">An essential GTPase which binds GTP, GDP and possibly (p)ppGpp with moderate affinity, with high nucleotide exchange rates and a fairly low GTP hydrolysis rate. Plays a role in control of the cell cycle, stress response, ribosome biogenesis and in those bacteria that undergo differentiation, in morphogenesis control.</text>
</comment>
<comment type="cofactor">
    <cofactor evidence="8">
        <name>Mg(2+)</name>
        <dbReference type="ChEBI" id="CHEBI:18420"/>
    </cofactor>
</comment>
<feature type="binding site" evidence="8">
    <location>
        <begin position="308"/>
        <end position="310"/>
    </location>
    <ligand>
        <name>GTP</name>
        <dbReference type="ChEBI" id="CHEBI:37565"/>
    </ligand>
</feature>
<dbReference type="PANTHER" id="PTHR11702">
    <property type="entry name" value="DEVELOPMENTALLY REGULATED GTP-BINDING PROTEIN-RELATED"/>
    <property type="match status" value="1"/>
</dbReference>
<evidence type="ECO:0000256" key="2">
    <source>
        <dbReference type="ARBA" id="ARBA00022490"/>
    </source>
</evidence>
<dbReference type="FunFam" id="2.70.210.12:FF:000001">
    <property type="entry name" value="GTPase Obg"/>
    <property type="match status" value="1"/>
</dbReference>
<evidence type="ECO:0000259" key="10">
    <source>
        <dbReference type="PROSITE" id="PS51883"/>
    </source>
</evidence>
<dbReference type="OrthoDB" id="9807318at2"/>
<keyword evidence="5 8" id="KW-0378">Hydrolase</keyword>
<dbReference type="GO" id="GO:0005525">
    <property type="term" value="F:GTP binding"/>
    <property type="evidence" value="ECO:0007669"/>
    <property type="project" value="UniProtKB-UniRule"/>
</dbReference>
<keyword evidence="3 8" id="KW-0479">Metal-binding</keyword>
<feature type="binding site" evidence="8">
    <location>
        <begin position="190"/>
        <end position="194"/>
    </location>
    <ligand>
        <name>GTP</name>
        <dbReference type="ChEBI" id="CHEBI:37565"/>
    </ligand>
</feature>
<dbReference type="EC" id="3.6.5.-" evidence="8"/>
<evidence type="ECO:0000256" key="7">
    <source>
        <dbReference type="ARBA" id="ARBA00023134"/>
    </source>
</evidence>
<evidence type="ECO:0000256" key="8">
    <source>
        <dbReference type="HAMAP-Rule" id="MF_01454"/>
    </source>
</evidence>
<feature type="binding site" evidence="8">
    <location>
        <begin position="278"/>
        <end position="281"/>
    </location>
    <ligand>
        <name>GTP</name>
        <dbReference type="ChEBI" id="CHEBI:37565"/>
    </ligand>
</feature>
<comment type="similarity">
    <text evidence="1 8">Belongs to the TRAFAC class OBG-HflX-like GTPase superfamily. OBG GTPase family.</text>
</comment>
<evidence type="ECO:0000256" key="3">
    <source>
        <dbReference type="ARBA" id="ARBA00022723"/>
    </source>
</evidence>
<organism evidence="11 12">
    <name type="scientific">Candidatus Deianiraea vastatrix</name>
    <dbReference type="NCBI Taxonomy" id="2163644"/>
    <lineage>
        <taxon>Bacteria</taxon>
        <taxon>Pseudomonadati</taxon>
        <taxon>Pseudomonadota</taxon>
        <taxon>Alphaproteobacteria</taxon>
        <taxon>Rickettsiales</taxon>
        <taxon>Candidatus Deianiraeaceae</taxon>
        <taxon>Candidatus Deianiraea</taxon>
    </lineage>
</organism>
<evidence type="ECO:0000256" key="5">
    <source>
        <dbReference type="ARBA" id="ARBA00022801"/>
    </source>
</evidence>
<feature type="binding site" evidence="8">
    <location>
        <position position="192"/>
    </location>
    <ligand>
        <name>Mg(2+)</name>
        <dbReference type="ChEBI" id="CHEBI:18420"/>
    </ligand>
</feature>
<dbReference type="InterPro" id="IPR036726">
    <property type="entry name" value="GTP1_OBG_dom_sf"/>
</dbReference>
<keyword evidence="6 8" id="KW-0460">Magnesium</keyword>
<dbReference type="EMBL" id="CP029077">
    <property type="protein sequence ID" value="QED23063.1"/>
    <property type="molecule type" value="Genomic_DNA"/>
</dbReference>
<dbReference type="NCBIfam" id="NF008956">
    <property type="entry name" value="PRK12299.1"/>
    <property type="match status" value="1"/>
</dbReference>
<dbReference type="InterPro" id="IPR031167">
    <property type="entry name" value="G_OBG"/>
</dbReference>
<dbReference type="Gene3D" id="2.70.210.12">
    <property type="entry name" value="GTP1/OBG domain"/>
    <property type="match status" value="1"/>
</dbReference>
<evidence type="ECO:0000256" key="1">
    <source>
        <dbReference type="ARBA" id="ARBA00007699"/>
    </source>
</evidence>
<dbReference type="Pfam" id="PF01018">
    <property type="entry name" value="GTP1_OBG"/>
    <property type="match status" value="1"/>
</dbReference>
<keyword evidence="2 8" id="KW-0963">Cytoplasm</keyword>
<dbReference type="InterPro" id="IPR045086">
    <property type="entry name" value="OBG_GTPase"/>
</dbReference>
<dbReference type="SUPFAM" id="SSF52540">
    <property type="entry name" value="P-loop containing nucleoside triphosphate hydrolases"/>
    <property type="match status" value="1"/>
</dbReference>
<dbReference type="NCBIfam" id="NF008955">
    <property type="entry name" value="PRK12297.1"/>
    <property type="match status" value="1"/>
</dbReference>
<feature type="binding site" evidence="8">
    <location>
        <begin position="165"/>
        <end position="172"/>
    </location>
    <ligand>
        <name>GTP</name>
        <dbReference type="ChEBI" id="CHEBI:37565"/>
    </ligand>
</feature>
<dbReference type="InterPro" id="IPR027417">
    <property type="entry name" value="P-loop_NTPase"/>
</dbReference>
<dbReference type="GO" id="GO:0042254">
    <property type="term" value="P:ribosome biogenesis"/>
    <property type="evidence" value="ECO:0007669"/>
    <property type="project" value="UniProtKB-UniRule"/>
</dbReference>
<dbReference type="GO" id="GO:0005737">
    <property type="term" value="C:cytoplasm"/>
    <property type="evidence" value="ECO:0007669"/>
    <property type="project" value="UniProtKB-SubCell"/>
</dbReference>
<gene>
    <name evidence="8" type="primary">obg</name>
    <name evidence="11" type="ORF">Deia_00255</name>
</gene>
<feature type="binding site" evidence="8">
    <location>
        <begin position="211"/>
        <end position="214"/>
    </location>
    <ligand>
        <name>GTP</name>
        <dbReference type="ChEBI" id="CHEBI:37565"/>
    </ligand>
</feature>
<dbReference type="InterPro" id="IPR006169">
    <property type="entry name" value="GTP1_OBG_dom"/>
</dbReference>
<protein>
    <recommendedName>
        <fullName evidence="8">GTPase Obg</fullName>
        <ecNumber evidence="8">3.6.5.-</ecNumber>
    </recommendedName>
    <alternativeName>
        <fullName evidence="8">GTP-binding protein Obg</fullName>
    </alternativeName>
</protein>
<dbReference type="GO" id="GO:0000287">
    <property type="term" value="F:magnesium ion binding"/>
    <property type="evidence" value="ECO:0007669"/>
    <property type="project" value="InterPro"/>
</dbReference>
<keyword evidence="4 8" id="KW-0547">Nucleotide-binding</keyword>
<proteinExistence type="inferred from homology"/>
<evidence type="ECO:0000256" key="6">
    <source>
        <dbReference type="ARBA" id="ARBA00022842"/>
    </source>
</evidence>
<dbReference type="PANTHER" id="PTHR11702:SF31">
    <property type="entry name" value="MITOCHONDRIAL RIBOSOME-ASSOCIATED GTPASE 2"/>
    <property type="match status" value="1"/>
</dbReference>
<comment type="subunit">
    <text evidence="8">Monomer.</text>
</comment>
<keyword evidence="12" id="KW-1185">Reference proteome</keyword>
<dbReference type="GO" id="GO:0043022">
    <property type="term" value="F:ribosome binding"/>
    <property type="evidence" value="ECO:0007669"/>
    <property type="project" value="UniProtKB-ARBA"/>
</dbReference>
<dbReference type="CDD" id="cd01898">
    <property type="entry name" value="Obg"/>
    <property type="match status" value="1"/>
</dbReference>
<keyword evidence="7 8" id="KW-0342">GTP-binding</keyword>
<feature type="domain" description="Obg" evidence="10">
    <location>
        <begin position="1"/>
        <end position="158"/>
    </location>
</feature>
<dbReference type="Gene3D" id="3.40.50.300">
    <property type="entry name" value="P-loop containing nucleotide triphosphate hydrolases"/>
    <property type="match status" value="1"/>
</dbReference>
<reference evidence="11 12" key="1">
    <citation type="journal article" date="2019" name="ISME J.">
        <title>Deianiraea, an extracellular bacterium associated with the ciliate Paramecium, suggests an alternative scenario for the evolution of Rickettsiales.</title>
        <authorList>
            <person name="Castelli M."/>
            <person name="Sabaneyeva E."/>
            <person name="Lanzoni O."/>
            <person name="Lebedeva N."/>
            <person name="Floriano A.M."/>
            <person name="Gaiarsa S."/>
            <person name="Benken K."/>
            <person name="Modeo L."/>
            <person name="Bandi C."/>
            <person name="Potekhin A."/>
            <person name="Sassera D."/>
            <person name="Petroni G."/>
        </authorList>
    </citation>
    <scope>NUCLEOTIDE SEQUENCE [LARGE SCALE GENOMIC DNA]</scope>
    <source>
        <strain evidence="11">CyL4-1</strain>
    </source>
</reference>
<evidence type="ECO:0000256" key="4">
    <source>
        <dbReference type="ARBA" id="ARBA00022741"/>
    </source>
</evidence>
<dbReference type="HAMAP" id="MF_01454">
    <property type="entry name" value="GTPase_Obg"/>
    <property type="match status" value="1"/>
</dbReference>
<name>A0A5B8XCN7_9RICK</name>
<dbReference type="Pfam" id="PF01926">
    <property type="entry name" value="MMR_HSR1"/>
    <property type="match status" value="1"/>
</dbReference>
<evidence type="ECO:0000259" key="9">
    <source>
        <dbReference type="PROSITE" id="PS51710"/>
    </source>
</evidence>
<dbReference type="PROSITE" id="PS51883">
    <property type="entry name" value="OBG"/>
    <property type="match status" value="1"/>
</dbReference>
<dbReference type="SUPFAM" id="SSF82051">
    <property type="entry name" value="Obg GTP-binding protein N-terminal domain"/>
    <property type="match status" value="1"/>
</dbReference>
<dbReference type="InterPro" id="IPR006073">
    <property type="entry name" value="GTP-bd"/>
</dbReference>
<evidence type="ECO:0000313" key="11">
    <source>
        <dbReference type="EMBL" id="QED23063.1"/>
    </source>
</evidence>
<dbReference type="PIRSF" id="PIRSF002401">
    <property type="entry name" value="GTP_bd_Obg/CgtA"/>
    <property type="match status" value="1"/>
</dbReference>
<dbReference type="AlphaFoldDB" id="A0A5B8XCN7"/>
<feature type="domain" description="OBG-type G" evidence="9">
    <location>
        <begin position="159"/>
        <end position="327"/>
    </location>
</feature>
<accession>A0A5B8XCN7</accession>
<dbReference type="PRINTS" id="PR00326">
    <property type="entry name" value="GTP1OBG"/>
</dbReference>
<comment type="subcellular location">
    <subcellularLocation>
        <location evidence="8">Cytoplasm</location>
    </subcellularLocation>
</comment>
<dbReference type="Proteomes" id="UP000321934">
    <property type="component" value="Chromosome"/>
</dbReference>
<sequence>MFVDEAVVNIRAGNGGSGCCSFRREKFIPEGGPDGGNGGDGGSIIVIGDKNFSTLSKFKYQRHYIAQSGKSGSGRNKTGFSGEDIILRVPLGTQVLDYQTKHLIYDITEDGQKIVLAQGGRGGRGNATFKTSVEQAPRDTTPGGEGEAGVFTFRLKLFCDVGIIGLPNAGKSSLINALTNAKSAVGDYAFTTIKPVLGTIEMNYKQYVLADIPGLIKGASDNHGLGHQFLRHVERCKALIHLIDIHSQNPLEDYKIIRNELKAYNKDLAKKKEIIVFSKAEGFNDDELLEIEGLLKTIFARKKFIIISSFSGFNLELLEDVIVDLSN</sequence>
<evidence type="ECO:0000313" key="12">
    <source>
        <dbReference type="Proteomes" id="UP000321934"/>
    </source>
</evidence>
<dbReference type="GO" id="GO:0003924">
    <property type="term" value="F:GTPase activity"/>
    <property type="evidence" value="ECO:0007669"/>
    <property type="project" value="UniProtKB-UniRule"/>
</dbReference>
<dbReference type="InterPro" id="IPR014100">
    <property type="entry name" value="GTP-bd_Obg/CgtA"/>
</dbReference>
<dbReference type="PROSITE" id="PS51710">
    <property type="entry name" value="G_OBG"/>
    <property type="match status" value="1"/>
</dbReference>